<dbReference type="Proteomes" id="UP000306973">
    <property type="component" value="Unassembled WGS sequence"/>
</dbReference>
<feature type="region of interest" description="Disordered" evidence="1">
    <location>
        <begin position="109"/>
        <end position="132"/>
    </location>
</feature>
<dbReference type="InterPro" id="IPR025330">
    <property type="entry name" value="DUF4236"/>
</dbReference>
<keyword evidence="4" id="KW-1185">Reference proteome</keyword>
<dbReference type="RefSeq" id="WP_138182137.1">
    <property type="nucleotide sequence ID" value="NZ_VBUI01000022.1"/>
</dbReference>
<accession>A0A5R8MDZ2</accession>
<gene>
    <name evidence="3" type="ORF">FEI13_13970</name>
</gene>
<dbReference type="EMBL" id="VBUI01000022">
    <property type="protein sequence ID" value="TLF47861.1"/>
    <property type="molecule type" value="Genomic_DNA"/>
</dbReference>
<protein>
    <submittedName>
        <fullName evidence="3">DUF4236 domain-containing protein</fullName>
    </submittedName>
</protein>
<feature type="domain" description="DUF4236" evidence="2">
    <location>
        <begin position="3"/>
        <end position="41"/>
    </location>
</feature>
<proteinExistence type="predicted"/>
<name>A0A5R8MDZ2_9GAMM</name>
<evidence type="ECO:0000313" key="4">
    <source>
        <dbReference type="Proteomes" id="UP000306973"/>
    </source>
</evidence>
<evidence type="ECO:0000256" key="1">
    <source>
        <dbReference type="SAM" id="MobiDB-lite"/>
    </source>
</evidence>
<dbReference type="Pfam" id="PF14020">
    <property type="entry name" value="DUF4236"/>
    <property type="match status" value="1"/>
</dbReference>
<dbReference type="OrthoDB" id="983149at2"/>
<comment type="caution">
    <text evidence="3">The sequence shown here is derived from an EMBL/GenBank/DDBJ whole genome shotgun (WGS) entry which is preliminary data.</text>
</comment>
<sequence>MEFRFQRRIRLAPGVRLNTTRLRPGLSLGPPGISLLIRRDGEGESLPVDLEITASGEIRYRHADGTRMTMAEAREVRRCAEGELREALGAHCEALNAQLDRLPRLHEQAPAPDATGYHPRSYPEPPPTPMAETRPAWWQSLWAPARLRHHRENAQREAQHAAAYRAWEWRKAEFDAREFQRQQREDEASWDDPDAMQQTLVERLEELAWPRETLIDFELVDDCRTIAVDIDLPGPEEMPDRRWSMPAKRIKLSPHRLTVTRQRQLYRDYLHGVAFRVLGAAFARLPRIELALVSGYRCLNDPAAEGGERRYLFSVKVTRAQWQGLAFDDLPGLDPGEALAGFALRREMTRGGELCAITPFEPDWRWR</sequence>
<dbReference type="AlphaFoldDB" id="A0A5R8MDZ2"/>
<organism evidence="3 4">
    <name type="scientific">Halomonas urmiana</name>
    <dbReference type="NCBI Taxonomy" id="490901"/>
    <lineage>
        <taxon>Bacteria</taxon>
        <taxon>Pseudomonadati</taxon>
        <taxon>Pseudomonadota</taxon>
        <taxon>Gammaproteobacteria</taxon>
        <taxon>Oceanospirillales</taxon>
        <taxon>Halomonadaceae</taxon>
        <taxon>Halomonas</taxon>
    </lineage>
</organism>
<evidence type="ECO:0000313" key="3">
    <source>
        <dbReference type="EMBL" id="TLF47861.1"/>
    </source>
</evidence>
<reference evidence="3 4" key="1">
    <citation type="journal article" date="2007" name="Int. J. Syst. Evol. Microbiol.">
        <title>Halomonas saccharevitans sp. nov., Halomonas arcis sp. nov. and Halomonas subterranea sp. nov., halophilic bacteria isolated from hypersaline environments of China.</title>
        <authorList>
            <person name="Xu X.W."/>
            <person name="Wu Y.H."/>
            <person name="Zhou Z."/>
            <person name="Wang C.S."/>
            <person name="Zhou Y.G."/>
            <person name="Zhang H.B."/>
            <person name="Wang Y."/>
            <person name="Wu M."/>
        </authorList>
    </citation>
    <scope>NUCLEOTIDE SEQUENCE [LARGE SCALE GENOMIC DNA]</scope>
    <source>
        <strain evidence="3 4">TBZ3</strain>
    </source>
</reference>
<evidence type="ECO:0000259" key="2">
    <source>
        <dbReference type="Pfam" id="PF14020"/>
    </source>
</evidence>